<sequence>MTTTNQQESPPRLTALGHLSGQSYEATSIRDRPAATHPNHPDDRSAWVRYREPPPSPGMKEHAAQHAVSPRSSWLNQPYTPKGINADQLRAASASPGFPRHPTILTPGGRSRRFSGESFDGRVCSPVSHQSNASSEFSSAPQRWSHFQPLTPTQIPTQPPTPPLSRRYSEQQSPGTAYGAWVADQPRQRQVSLLSRAQARLERGLHDRLVKAGRKPQSGFKVLKVQRAPTGDVKMGERWEEQPNSATLSTTPITPATLPSTPSSATSWCERMERFLKSCGGGEGTQPPTLPSPSKNENEIRDAEFEREEERLMARAELFLNRDKGKSSPSTPPSPQSKSTPGSDINTRLRNFSLPLSSAERAAPYIYDQSSANTALASSPKSSSFSFEEGLVIRPAPGQKINDPHFLNLLSNNAYPQQDWRFYSPDSLLSLHDKRNDKQSVQKWAAPKMKEGEIQPMIFELPGNASLIHELPGSQPLTALPLPGNQPPVALPGIPSPEAPPNEQSPTTLPKEDEEKRVAAPSNRLSVLSMEQIGLASLPSAFEDLHCPFPFDERSAPPSQTGRMKKLKQE</sequence>
<feature type="region of interest" description="Disordered" evidence="1">
    <location>
        <begin position="1"/>
        <end position="183"/>
    </location>
</feature>
<evidence type="ECO:0000313" key="3">
    <source>
        <dbReference type="Proteomes" id="UP000054516"/>
    </source>
</evidence>
<evidence type="ECO:0000313" key="2">
    <source>
        <dbReference type="EMBL" id="GAP92010.2"/>
    </source>
</evidence>
<name>A0A1W2TTV6_ROSNE</name>
<gene>
    <name evidence="2" type="ORF">SAMD00023353_6100180</name>
</gene>
<accession>A0A1W2TTV6</accession>
<feature type="compositionally biased region" description="Low complexity" evidence="1">
    <location>
        <begin position="245"/>
        <end position="265"/>
    </location>
</feature>
<keyword evidence="3" id="KW-1185">Reference proteome</keyword>
<feature type="region of interest" description="Disordered" evidence="1">
    <location>
        <begin position="320"/>
        <end position="348"/>
    </location>
</feature>
<feature type="compositionally biased region" description="Pro residues" evidence="1">
    <location>
        <begin position="484"/>
        <end position="500"/>
    </location>
</feature>
<dbReference type="AlphaFoldDB" id="A0A1W2TTV6"/>
<protein>
    <submittedName>
        <fullName evidence="2">Uncharacterized protein</fullName>
    </submittedName>
</protein>
<organism evidence="2">
    <name type="scientific">Rosellinia necatrix</name>
    <name type="common">White root-rot fungus</name>
    <dbReference type="NCBI Taxonomy" id="77044"/>
    <lineage>
        <taxon>Eukaryota</taxon>
        <taxon>Fungi</taxon>
        <taxon>Dikarya</taxon>
        <taxon>Ascomycota</taxon>
        <taxon>Pezizomycotina</taxon>
        <taxon>Sordariomycetes</taxon>
        <taxon>Xylariomycetidae</taxon>
        <taxon>Xylariales</taxon>
        <taxon>Xylariaceae</taxon>
        <taxon>Rosellinia</taxon>
    </lineage>
</organism>
<dbReference type="Proteomes" id="UP000054516">
    <property type="component" value="Unassembled WGS sequence"/>
</dbReference>
<proteinExistence type="predicted"/>
<reference evidence="2" key="1">
    <citation type="submission" date="2016-03" db="EMBL/GenBank/DDBJ databases">
        <title>Draft genome sequence of Rosellinia necatrix.</title>
        <authorList>
            <person name="Kanematsu S."/>
        </authorList>
    </citation>
    <scope>NUCLEOTIDE SEQUENCE [LARGE SCALE GENOMIC DNA]</scope>
    <source>
        <strain evidence="2">W97</strain>
    </source>
</reference>
<dbReference type="OrthoDB" id="4763374at2759"/>
<feature type="region of interest" description="Disordered" evidence="1">
    <location>
        <begin position="225"/>
        <end position="265"/>
    </location>
</feature>
<feature type="region of interest" description="Disordered" evidence="1">
    <location>
        <begin position="548"/>
        <end position="570"/>
    </location>
</feature>
<feature type="compositionally biased region" description="Polar residues" evidence="1">
    <location>
        <begin position="70"/>
        <end position="79"/>
    </location>
</feature>
<feature type="region of interest" description="Disordered" evidence="1">
    <location>
        <begin position="477"/>
        <end position="523"/>
    </location>
</feature>
<evidence type="ECO:0000256" key="1">
    <source>
        <dbReference type="SAM" id="MobiDB-lite"/>
    </source>
</evidence>
<dbReference type="EMBL" id="DF977506">
    <property type="protein sequence ID" value="GAP92010.2"/>
    <property type="molecule type" value="Genomic_DNA"/>
</dbReference>
<feature type="compositionally biased region" description="Basic and acidic residues" evidence="1">
    <location>
        <begin position="28"/>
        <end position="52"/>
    </location>
</feature>
<feature type="region of interest" description="Disordered" evidence="1">
    <location>
        <begin position="277"/>
        <end position="302"/>
    </location>
</feature>
<feature type="compositionally biased region" description="Polar residues" evidence="1">
    <location>
        <begin position="127"/>
        <end position="142"/>
    </location>
</feature>